<dbReference type="InterPro" id="IPR023393">
    <property type="entry name" value="START-like_dom_sf"/>
</dbReference>
<protein>
    <recommendedName>
        <fullName evidence="4">Coenzyme Q-binding protein COQ10 START domain-containing protein</fullName>
    </recommendedName>
</protein>
<dbReference type="CDD" id="cd07822">
    <property type="entry name" value="SRPBCC_4"/>
    <property type="match status" value="1"/>
</dbReference>
<proteinExistence type="predicted"/>
<feature type="region of interest" description="Disordered" evidence="1">
    <location>
        <begin position="320"/>
        <end position="340"/>
    </location>
</feature>
<dbReference type="EMBL" id="JAADJG010000048">
    <property type="protein sequence ID" value="KAF4456662.1"/>
    <property type="molecule type" value="Genomic_DNA"/>
</dbReference>
<evidence type="ECO:0008006" key="4">
    <source>
        <dbReference type="Google" id="ProtNLM"/>
    </source>
</evidence>
<dbReference type="Proteomes" id="UP000605986">
    <property type="component" value="Unassembled WGS sequence"/>
</dbReference>
<keyword evidence="3" id="KW-1185">Reference proteome</keyword>
<dbReference type="Pfam" id="PF10604">
    <property type="entry name" value="Polyketide_cyc2"/>
    <property type="match status" value="1"/>
</dbReference>
<dbReference type="InterPro" id="IPR019587">
    <property type="entry name" value="Polyketide_cyclase/dehydratase"/>
</dbReference>
<comment type="caution">
    <text evidence="2">The sequence shown here is derived from an EMBL/GenBank/DDBJ whole genome shotgun (WGS) entry which is preliminary data.</text>
</comment>
<reference evidence="2" key="1">
    <citation type="submission" date="2020-01" db="EMBL/GenBank/DDBJ databases">
        <title>Identification and distribution of gene clusters putatively required for synthesis of sphingolipid metabolism inhibitors in phylogenetically diverse species of the filamentous fungus Fusarium.</title>
        <authorList>
            <person name="Kim H.-S."/>
            <person name="Busman M."/>
            <person name="Brown D.W."/>
            <person name="Divon H."/>
            <person name="Uhlig S."/>
            <person name="Proctor R.H."/>
        </authorList>
    </citation>
    <scope>NUCLEOTIDE SEQUENCE</scope>
    <source>
        <strain evidence="2">NRRL 53441</strain>
    </source>
</reference>
<dbReference type="PANTHER" id="PTHR36166:SF1">
    <property type="entry name" value="SRPBCC DOMAIN-CONTAINING PROTEIN"/>
    <property type="match status" value="1"/>
</dbReference>
<accession>A0A8H4PDI4</accession>
<name>A0A8H4PDI4_9HYPO</name>
<feature type="compositionally biased region" description="Basic and acidic residues" evidence="1">
    <location>
        <begin position="329"/>
        <end position="340"/>
    </location>
</feature>
<evidence type="ECO:0000313" key="2">
    <source>
        <dbReference type="EMBL" id="KAF4456662.1"/>
    </source>
</evidence>
<evidence type="ECO:0000313" key="3">
    <source>
        <dbReference type="Proteomes" id="UP000605986"/>
    </source>
</evidence>
<dbReference type="OrthoDB" id="509124at2759"/>
<sequence>MSKIQESITIAAPPSQVWGILMDLKSWPEWNTFVASIEVQPPHTELAVGSKQSITINKAQTYTNVVSVLNPDKELRWNGSILTPIIFDTEHWCSLEAVEDGKSTRFTQGERFSGVLAPVVAAMGKLNELREGYIDHFLGSVEKDGQYRSAITVEVCAIRDLFTLNANRRTTKSTSSPISAPQSSTPSTTLSAYVSEDRATETSPIPLQSCCGQKLTPSHGIAETSDPVSMLSLSSLSDWDSSNMLDPWNASLDGSLPDGLLHGPQDLTGTWDLAPNLGTYDLASMAIPTFDDPLSAADSFDLGGLFNDIDIGQIHMLDSWSPGDVTASEPHDSEKQPKRP</sequence>
<organism evidence="2 3">
    <name type="scientific">Fusarium austroafricanum</name>
    <dbReference type="NCBI Taxonomy" id="2364996"/>
    <lineage>
        <taxon>Eukaryota</taxon>
        <taxon>Fungi</taxon>
        <taxon>Dikarya</taxon>
        <taxon>Ascomycota</taxon>
        <taxon>Pezizomycotina</taxon>
        <taxon>Sordariomycetes</taxon>
        <taxon>Hypocreomycetidae</taxon>
        <taxon>Hypocreales</taxon>
        <taxon>Nectriaceae</taxon>
        <taxon>Fusarium</taxon>
        <taxon>Fusarium concolor species complex</taxon>
    </lineage>
</organism>
<dbReference type="PANTHER" id="PTHR36166">
    <property type="entry name" value="CHROMOSOME 9, WHOLE GENOME SHOTGUN SEQUENCE"/>
    <property type="match status" value="1"/>
</dbReference>
<evidence type="ECO:0000256" key="1">
    <source>
        <dbReference type="SAM" id="MobiDB-lite"/>
    </source>
</evidence>
<gene>
    <name evidence="2" type="ORF">F53441_1218</name>
</gene>
<dbReference type="SUPFAM" id="SSF55961">
    <property type="entry name" value="Bet v1-like"/>
    <property type="match status" value="1"/>
</dbReference>
<dbReference type="AlphaFoldDB" id="A0A8H4PDI4"/>
<dbReference type="Gene3D" id="3.30.530.20">
    <property type="match status" value="1"/>
</dbReference>